<feature type="transmembrane region" description="Helical" evidence="3">
    <location>
        <begin position="351"/>
        <end position="370"/>
    </location>
</feature>
<dbReference type="Pfam" id="PF07690">
    <property type="entry name" value="MFS_1"/>
    <property type="match status" value="1"/>
</dbReference>
<comment type="subcellular location">
    <subcellularLocation>
        <location evidence="1">Membrane</location>
        <topology evidence="1">Multi-pass membrane protein</topology>
    </subcellularLocation>
</comment>
<feature type="transmembrane region" description="Helical" evidence="3">
    <location>
        <begin position="165"/>
        <end position="186"/>
    </location>
</feature>
<keyword evidence="3" id="KW-0812">Transmembrane</keyword>
<reference evidence="5 6" key="1">
    <citation type="journal article" date="2019" name="Sci. Rep.">
        <title>A multi-omics analysis of the grapevine pathogen Lasiodiplodia theobromae reveals that temperature affects the expression of virulence- and pathogenicity-related genes.</title>
        <authorList>
            <person name="Felix C."/>
            <person name="Meneses R."/>
            <person name="Goncalves M.F.M."/>
            <person name="Tilleman L."/>
            <person name="Duarte A.S."/>
            <person name="Jorrin-Novo J.V."/>
            <person name="Van de Peer Y."/>
            <person name="Deforce D."/>
            <person name="Van Nieuwerburgh F."/>
            <person name="Esteves A.C."/>
            <person name="Alves A."/>
        </authorList>
    </citation>
    <scope>NUCLEOTIDE SEQUENCE [LARGE SCALE GENOMIC DNA]</scope>
    <source>
        <strain evidence="5 6">LA-SOL3</strain>
    </source>
</reference>
<dbReference type="GO" id="GO:0016020">
    <property type="term" value="C:membrane"/>
    <property type="evidence" value="ECO:0007669"/>
    <property type="project" value="UniProtKB-SubCell"/>
</dbReference>
<feature type="transmembrane region" description="Helical" evidence="3">
    <location>
        <begin position="77"/>
        <end position="97"/>
    </location>
</feature>
<gene>
    <name evidence="5" type="primary">Slc16a6</name>
    <name evidence="5" type="ORF">DBV05_g11355</name>
</gene>
<keyword evidence="6" id="KW-1185">Reference proteome</keyword>
<feature type="transmembrane region" description="Helical" evidence="3">
    <location>
        <begin position="390"/>
        <end position="410"/>
    </location>
</feature>
<feature type="domain" description="Major facilitator superfamily (MFS) profile" evidence="4">
    <location>
        <begin position="36"/>
        <end position="453"/>
    </location>
</feature>
<feature type="transmembrane region" description="Helical" evidence="3">
    <location>
        <begin position="133"/>
        <end position="153"/>
    </location>
</feature>
<dbReference type="SUPFAM" id="SSF103473">
    <property type="entry name" value="MFS general substrate transporter"/>
    <property type="match status" value="1"/>
</dbReference>
<dbReference type="OrthoDB" id="6499973at2759"/>
<proteinExistence type="inferred from homology"/>
<feature type="transmembrane region" description="Helical" evidence="3">
    <location>
        <begin position="198"/>
        <end position="219"/>
    </location>
</feature>
<dbReference type="PANTHER" id="PTHR11360:SF284">
    <property type="entry name" value="EG:103B4.3 PROTEIN-RELATED"/>
    <property type="match status" value="1"/>
</dbReference>
<evidence type="ECO:0000256" key="2">
    <source>
        <dbReference type="ARBA" id="ARBA00006727"/>
    </source>
</evidence>
<dbReference type="InterPro" id="IPR011701">
    <property type="entry name" value="MFS"/>
</dbReference>
<organism evidence="5 6">
    <name type="scientific">Lasiodiplodia theobromae</name>
    <dbReference type="NCBI Taxonomy" id="45133"/>
    <lineage>
        <taxon>Eukaryota</taxon>
        <taxon>Fungi</taxon>
        <taxon>Dikarya</taxon>
        <taxon>Ascomycota</taxon>
        <taxon>Pezizomycotina</taxon>
        <taxon>Dothideomycetes</taxon>
        <taxon>Dothideomycetes incertae sedis</taxon>
        <taxon>Botryosphaeriales</taxon>
        <taxon>Botryosphaeriaceae</taxon>
        <taxon>Lasiodiplodia</taxon>
    </lineage>
</organism>
<dbReference type="EMBL" id="VCHE01000158">
    <property type="protein sequence ID" value="KAB2569965.1"/>
    <property type="molecule type" value="Genomic_DNA"/>
</dbReference>
<sequence>METPRDIPLESLDQRSLTASRLSSTTSREPSSNRKAVLVATASFMVTFTGCGLTFAFGVYQELYESLGGPFANASPATIDLIGTLAVSLMTMGAPFASAWTKAYSPRTVTLIGAVIFALGNILASFSQRLWHFILTQGIILGIGTCLSYIPAVTIAPGWFNEKRALAMGVILSGTGVGGVFWAPVIRLLNESIGFRHALQLTGGVAFLLISAAGMILSWDAESERRIALERQTRSSRTGAFQVPLVNWRVARSKKFLAHALSALFQAAAYYGPIYFLSAYARTLGYSAAAGANLIAISNASSAGGKVVLGYVADRFGRLNTLFLCTLVSTFITLGLWLPSTLLGQNTASKALFITFAITYGIFAGAYVSLFPTSLMEVFGAQNFASVNGFLYMARGCGALLGTPITGSLVRNGKVGSGVALGSPLGYRNSCTMVGALLAAATVTSLWLRLEAAGVSKFRA</sequence>
<feature type="transmembrane region" description="Helical" evidence="3">
    <location>
        <begin position="319"/>
        <end position="339"/>
    </location>
</feature>
<keyword evidence="3" id="KW-0472">Membrane</keyword>
<name>A0A5N5CX69_9PEZI</name>
<dbReference type="InterPro" id="IPR050327">
    <property type="entry name" value="Proton-linked_MCT"/>
</dbReference>
<protein>
    <submittedName>
        <fullName evidence="5">Monocarboxylate transporter 7</fullName>
    </submittedName>
</protein>
<dbReference type="InterPro" id="IPR020846">
    <property type="entry name" value="MFS_dom"/>
</dbReference>
<feature type="transmembrane region" description="Helical" evidence="3">
    <location>
        <begin position="431"/>
        <end position="450"/>
    </location>
</feature>
<comment type="similarity">
    <text evidence="2">Belongs to the major facilitator superfamily. Monocarboxylate porter (TC 2.A.1.13) family.</text>
</comment>
<evidence type="ECO:0000259" key="4">
    <source>
        <dbReference type="PROSITE" id="PS50850"/>
    </source>
</evidence>
<evidence type="ECO:0000256" key="3">
    <source>
        <dbReference type="SAM" id="Phobius"/>
    </source>
</evidence>
<dbReference type="GO" id="GO:0022857">
    <property type="term" value="F:transmembrane transporter activity"/>
    <property type="evidence" value="ECO:0007669"/>
    <property type="project" value="InterPro"/>
</dbReference>
<feature type="transmembrane region" description="Helical" evidence="3">
    <location>
        <begin position="256"/>
        <end position="277"/>
    </location>
</feature>
<dbReference type="PANTHER" id="PTHR11360">
    <property type="entry name" value="MONOCARBOXYLATE TRANSPORTER"/>
    <property type="match status" value="1"/>
</dbReference>
<evidence type="ECO:0000256" key="1">
    <source>
        <dbReference type="ARBA" id="ARBA00004141"/>
    </source>
</evidence>
<dbReference type="PROSITE" id="PS50850">
    <property type="entry name" value="MFS"/>
    <property type="match status" value="1"/>
</dbReference>
<feature type="transmembrane region" description="Helical" evidence="3">
    <location>
        <begin position="109"/>
        <end position="127"/>
    </location>
</feature>
<dbReference type="Gene3D" id="1.20.1250.20">
    <property type="entry name" value="MFS general substrate transporter like domains"/>
    <property type="match status" value="1"/>
</dbReference>
<dbReference type="AlphaFoldDB" id="A0A5N5CX69"/>
<evidence type="ECO:0000313" key="6">
    <source>
        <dbReference type="Proteomes" id="UP000325902"/>
    </source>
</evidence>
<feature type="transmembrane region" description="Helical" evidence="3">
    <location>
        <begin position="36"/>
        <end position="57"/>
    </location>
</feature>
<dbReference type="InterPro" id="IPR036259">
    <property type="entry name" value="MFS_trans_sf"/>
</dbReference>
<accession>A0A5N5CX69</accession>
<keyword evidence="3" id="KW-1133">Transmembrane helix</keyword>
<dbReference type="Proteomes" id="UP000325902">
    <property type="component" value="Unassembled WGS sequence"/>
</dbReference>
<evidence type="ECO:0000313" key="5">
    <source>
        <dbReference type="EMBL" id="KAB2569965.1"/>
    </source>
</evidence>
<comment type="caution">
    <text evidence="5">The sequence shown here is derived from an EMBL/GenBank/DDBJ whole genome shotgun (WGS) entry which is preliminary data.</text>
</comment>